<dbReference type="CDD" id="cd06267">
    <property type="entry name" value="PBP1_LacI_sugar_binding-like"/>
    <property type="match status" value="1"/>
</dbReference>
<keyword evidence="3" id="KW-0804">Transcription</keyword>
<keyword evidence="2 6" id="KW-0238">DNA-binding</keyword>
<dbReference type="PROSITE" id="PS50932">
    <property type="entry name" value="HTH_LACI_2"/>
    <property type="match status" value="1"/>
</dbReference>
<dbReference type="PANTHER" id="PTHR30146:SF153">
    <property type="entry name" value="LACTOSE OPERON REPRESSOR"/>
    <property type="match status" value="1"/>
</dbReference>
<dbReference type="Gene3D" id="3.40.50.2300">
    <property type="match status" value="2"/>
</dbReference>
<dbReference type="Gene3D" id="1.10.260.40">
    <property type="entry name" value="lambda repressor-like DNA-binding domains"/>
    <property type="match status" value="1"/>
</dbReference>
<dbReference type="EMBL" id="CP032549">
    <property type="protein sequence ID" value="QIV88726.1"/>
    <property type="molecule type" value="Genomic_DNA"/>
</dbReference>
<dbReference type="Pfam" id="PF13377">
    <property type="entry name" value="Peripla_BP_3"/>
    <property type="match status" value="1"/>
</dbReference>
<gene>
    <name evidence="6" type="ORF">D3791_09335</name>
</gene>
<sequence>MSPETENTVNAASAWLPAPAENQVAARVTINDVARVAEVSVSTVSKVVNGRYGVSPATIARVHQVINELGYETSLVASSMRNSRTNIIGILVAEFEPFALELLNGISATLRGTKYDLMAYAGNLSPEGHIGWERRSLSRLGGTLIDGAIIVTPTVEIPHSSVPVVAIDPQAGTDMPITVDVDNSGGAQRATEHLLELGHRRIGHIRGREDLKSAHLREAGYRQALENAGIDFDEQLIQDGDYQHESAVAATERLLDLPQPPTAIFAANDISALAALSVAADRGLAVPGDLSIIGFDDIPAAAQSIPALSTVRQPLHEMGAHAVRLLLCLLDGEEASAPQQLPAVLVPRDTTAPPRAI</sequence>
<accession>A0A6H0SNM4</accession>
<reference evidence="6 7" key="1">
    <citation type="submission" date="2018-09" db="EMBL/GenBank/DDBJ databases">
        <title>Glutamicibacter mishrai S5-52T (LMG 29155T = KCTC 39846T).</title>
        <authorList>
            <person name="Das S.K."/>
        </authorList>
    </citation>
    <scope>NUCLEOTIDE SEQUENCE [LARGE SCALE GENOMIC DNA]</scope>
    <source>
        <strain evidence="6 7">S5-52</strain>
    </source>
</reference>
<evidence type="ECO:0000259" key="4">
    <source>
        <dbReference type="PROSITE" id="PS50932"/>
    </source>
</evidence>
<dbReference type="Proteomes" id="UP000502331">
    <property type="component" value="Chromosome"/>
</dbReference>
<dbReference type="GO" id="GO:0003700">
    <property type="term" value="F:DNA-binding transcription factor activity"/>
    <property type="evidence" value="ECO:0007669"/>
    <property type="project" value="TreeGrafter"/>
</dbReference>
<feature type="domain" description="HTH lacI-type" evidence="4">
    <location>
        <begin position="28"/>
        <end position="82"/>
    </location>
</feature>
<evidence type="ECO:0000256" key="2">
    <source>
        <dbReference type="ARBA" id="ARBA00023125"/>
    </source>
</evidence>
<evidence type="ECO:0000256" key="1">
    <source>
        <dbReference type="ARBA" id="ARBA00023015"/>
    </source>
</evidence>
<dbReference type="InterPro" id="IPR010982">
    <property type="entry name" value="Lambda_DNA-bd_dom_sf"/>
</dbReference>
<organism evidence="6 7">
    <name type="scientific">Glutamicibacter mishrai</name>
    <dbReference type="NCBI Taxonomy" id="1775880"/>
    <lineage>
        <taxon>Bacteria</taxon>
        <taxon>Bacillati</taxon>
        <taxon>Actinomycetota</taxon>
        <taxon>Actinomycetes</taxon>
        <taxon>Micrococcales</taxon>
        <taxon>Micrococcaceae</taxon>
        <taxon>Glutamicibacter</taxon>
    </lineage>
</organism>
<dbReference type="PANTHER" id="PTHR30146">
    <property type="entry name" value="LACI-RELATED TRANSCRIPTIONAL REPRESSOR"/>
    <property type="match status" value="1"/>
</dbReference>
<evidence type="ECO:0000259" key="5">
    <source>
        <dbReference type="PROSITE" id="PS50943"/>
    </source>
</evidence>
<dbReference type="SUPFAM" id="SSF47413">
    <property type="entry name" value="lambda repressor-like DNA-binding domains"/>
    <property type="match status" value="1"/>
</dbReference>
<dbReference type="PROSITE" id="PS00356">
    <property type="entry name" value="HTH_LACI_1"/>
    <property type="match status" value="1"/>
</dbReference>
<evidence type="ECO:0000313" key="6">
    <source>
        <dbReference type="EMBL" id="QIV88726.1"/>
    </source>
</evidence>
<dbReference type="Pfam" id="PF00356">
    <property type="entry name" value="LacI"/>
    <property type="match status" value="1"/>
</dbReference>
<evidence type="ECO:0000256" key="3">
    <source>
        <dbReference type="ARBA" id="ARBA00023163"/>
    </source>
</evidence>
<dbReference type="PROSITE" id="PS50943">
    <property type="entry name" value="HTH_CROC1"/>
    <property type="match status" value="1"/>
</dbReference>
<dbReference type="SMART" id="SM00354">
    <property type="entry name" value="HTH_LACI"/>
    <property type="match status" value="1"/>
</dbReference>
<dbReference type="RefSeq" id="WP_172512000.1">
    <property type="nucleotide sequence ID" value="NZ_CP032549.1"/>
</dbReference>
<name>A0A6H0SNM4_9MICC</name>
<dbReference type="InterPro" id="IPR046335">
    <property type="entry name" value="LacI/GalR-like_sensor"/>
</dbReference>
<dbReference type="InterPro" id="IPR001387">
    <property type="entry name" value="Cro/C1-type_HTH"/>
</dbReference>
<keyword evidence="1" id="KW-0805">Transcription regulation</keyword>
<proteinExistence type="predicted"/>
<dbReference type="InterPro" id="IPR028082">
    <property type="entry name" value="Peripla_BP_I"/>
</dbReference>
<protein>
    <submittedName>
        <fullName evidence="6">LacI family DNA-binding transcriptional regulator</fullName>
    </submittedName>
</protein>
<keyword evidence="7" id="KW-1185">Reference proteome</keyword>
<dbReference type="GO" id="GO:0000976">
    <property type="term" value="F:transcription cis-regulatory region binding"/>
    <property type="evidence" value="ECO:0007669"/>
    <property type="project" value="TreeGrafter"/>
</dbReference>
<dbReference type="SUPFAM" id="SSF53822">
    <property type="entry name" value="Periplasmic binding protein-like I"/>
    <property type="match status" value="1"/>
</dbReference>
<evidence type="ECO:0000313" key="7">
    <source>
        <dbReference type="Proteomes" id="UP000502331"/>
    </source>
</evidence>
<dbReference type="InterPro" id="IPR000843">
    <property type="entry name" value="HTH_LacI"/>
</dbReference>
<feature type="domain" description="HTH cro/C1-type" evidence="5">
    <location>
        <begin position="29"/>
        <end position="69"/>
    </location>
</feature>
<dbReference type="AlphaFoldDB" id="A0A6H0SNM4"/>